<protein>
    <submittedName>
        <fullName evidence="2">Uncharacterized protein</fullName>
    </submittedName>
</protein>
<organism evidence="2">
    <name type="scientific">Oryza sativa subsp. japonica</name>
    <name type="common">Rice</name>
    <dbReference type="NCBI Taxonomy" id="39947"/>
    <lineage>
        <taxon>Eukaryota</taxon>
        <taxon>Viridiplantae</taxon>
        <taxon>Streptophyta</taxon>
        <taxon>Embryophyta</taxon>
        <taxon>Tracheophyta</taxon>
        <taxon>Spermatophyta</taxon>
        <taxon>Magnoliopsida</taxon>
        <taxon>Liliopsida</taxon>
        <taxon>Poales</taxon>
        <taxon>Poaceae</taxon>
        <taxon>BOP clade</taxon>
        <taxon>Oryzoideae</taxon>
        <taxon>Oryzeae</taxon>
        <taxon>Oryzinae</taxon>
        <taxon>Oryza</taxon>
        <taxon>Oryza sativa</taxon>
    </lineage>
</organism>
<dbReference type="Proteomes" id="UP000007752">
    <property type="component" value="Chromosome 10"/>
</dbReference>
<evidence type="ECO:0000256" key="1">
    <source>
        <dbReference type="SAM" id="MobiDB-lite"/>
    </source>
</evidence>
<proteinExistence type="predicted"/>
<feature type="region of interest" description="Disordered" evidence="1">
    <location>
        <begin position="1"/>
        <end position="55"/>
    </location>
</feature>
<reference evidence="2" key="1">
    <citation type="journal article" date="2005" name="PLoS Biol.">
        <title>The genomes of Oryza sativa: a history of duplications.</title>
        <authorList>
            <person name="Yu J."/>
            <person name="Wang J."/>
            <person name="Lin W."/>
            <person name="Li S."/>
            <person name="Li H."/>
            <person name="Zhou J."/>
            <person name="Ni P."/>
            <person name="Dong W."/>
            <person name="Hu S."/>
            <person name="Zeng C."/>
            <person name="Zhang J."/>
            <person name="Zhang Y."/>
            <person name="Li R."/>
            <person name="Xu Z."/>
            <person name="Li S."/>
            <person name="Li X."/>
            <person name="Zheng H."/>
            <person name="Cong L."/>
            <person name="Lin L."/>
            <person name="Yin J."/>
            <person name="Geng J."/>
            <person name="Li G."/>
            <person name="Shi J."/>
            <person name="Liu J."/>
            <person name="Lv H."/>
            <person name="Li J."/>
            <person name="Wang J."/>
            <person name="Deng Y."/>
            <person name="Ran L."/>
            <person name="Shi X."/>
            <person name="Wang X."/>
            <person name="Wu Q."/>
            <person name="Li C."/>
            <person name="Ren X."/>
            <person name="Wang J."/>
            <person name="Wang X."/>
            <person name="Li D."/>
            <person name="Liu D."/>
            <person name="Zhang X."/>
            <person name="Ji Z."/>
            <person name="Zhao W."/>
            <person name="Sun Y."/>
            <person name="Zhang Z."/>
            <person name="Bao J."/>
            <person name="Han Y."/>
            <person name="Dong L."/>
            <person name="Ji J."/>
            <person name="Chen P."/>
            <person name="Wu S."/>
            <person name="Liu J."/>
            <person name="Xiao Y."/>
            <person name="Bu D."/>
            <person name="Tan J."/>
            <person name="Yang L."/>
            <person name="Ye C."/>
            <person name="Zhang J."/>
            <person name="Xu J."/>
            <person name="Zhou Y."/>
            <person name="Yu Y."/>
            <person name="Zhang B."/>
            <person name="Zhuang S."/>
            <person name="Wei H."/>
            <person name="Liu B."/>
            <person name="Lei M."/>
            <person name="Yu H."/>
            <person name="Li Y."/>
            <person name="Xu H."/>
            <person name="Wei S."/>
            <person name="He X."/>
            <person name="Fang L."/>
            <person name="Zhang Z."/>
            <person name="Zhang Y."/>
            <person name="Huang X."/>
            <person name="Su Z."/>
            <person name="Tong W."/>
            <person name="Li J."/>
            <person name="Tong Z."/>
            <person name="Li S."/>
            <person name="Ye J."/>
            <person name="Wang L."/>
            <person name="Fang L."/>
            <person name="Lei T."/>
            <person name="Chen C."/>
            <person name="Chen H."/>
            <person name="Xu Z."/>
            <person name="Li H."/>
            <person name="Huang H."/>
            <person name="Zhang F."/>
            <person name="Xu H."/>
            <person name="Li N."/>
            <person name="Zhao C."/>
            <person name="Li S."/>
            <person name="Dong L."/>
            <person name="Huang Y."/>
            <person name="Li L."/>
            <person name="Xi Y."/>
            <person name="Qi Q."/>
            <person name="Li W."/>
            <person name="Zhang B."/>
            <person name="Hu W."/>
            <person name="Zhang Y."/>
            <person name="Tian X."/>
            <person name="Jiao Y."/>
            <person name="Liang X."/>
            <person name="Jin J."/>
            <person name="Gao L."/>
            <person name="Zheng W."/>
            <person name="Hao B."/>
            <person name="Liu S."/>
            <person name="Wang W."/>
            <person name="Yuan L."/>
            <person name="Cao M."/>
            <person name="McDermott J."/>
            <person name="Samudrala R."/>
            <person name="Wang J."/>
            <person name="Wong G.K."/>
            <person name="Yang H."/>
        </authorList>
    </citation>
    <scope>NUCLEOTIDE SEQUENCE [LARGE SCALE GENOMIC DNA]</scope>
</reference>
<gene>
    <name evidence="2" type="ORF">OsJ_31714</name>
</gene>
<feature type="compositionally biased region" description="Low complexity" evidence="1">
    <location>
        <begin position="89"/>
        <end position="115"/>
    </location>
</feature>
<accession>B9G605</accession>
<evidence type="ECO:0000313" key="2">
    <source>
        <dbReference type="EMBL" id="EEE51052.1"/>
    </source>
</evidence>
<reference evidence="2" key="2">
    <citation type="submission" date="2008-12" db="EMBL/GenBank/DDBJ databases">
        <title>Improved gene annotation of the rice (Oryza sativa) genomes.</title>
        <authorList>
            <person name="Wang J."/>
            <person name="Li R."/>
            <person name="Fan W."/>
            <person name="Huang Q."/>
            <person name="Zhang J."/>
            <person name="Zhou Y."/>
            <person name="Hu Y."/>
            <person name="Zi S."/>
            <person name="Li J."/>
            <person name="Ni P."/>
            <person name="Zheng H."/>
            <person name="Zhang Y."/>
            <person name="Zhao M."/>
            <person name="Hao Q."/>
            <person name="McDermott J."/>
            <person name="Samudrala R."/>
            <person name="Kristiansen K."/>
            <person name="Wong G.K.-S."/>
        </authorList>
    </citation>
    <scope>NUCLEOTIDE SEQUENCE</scope>
</reference>
<dbReference type="EMBL" id="CM000147">
    <property type="protein sequence ID" value="EEE51052.1"/>
    <property type="molecule type" value="Genomic_DNA"/>
</dbReference>
<sequence length="115" mass="12096">MASQFSSPAPARFPADERDVGVVRGGEATEEERQRAGVCGEAAEERNGRSPGEAGRRMVSLMSRLQNPDSAKTWLTTESSRAATRELETGGSSAHAATGALPPIQPPLQLAHARG</sequence>
<name>B9G605_ORYSJ</name>
<dbReference type="AlphaFoldDB" id="B9G605"/>
<feature type="region of interest" description="Disordered" evidence="1">
    <location>
        <begin position="83"/>
        <end position="115"/>
    </location>
</feature>